<evidence type="ECO:0000313" key="2">
    <source>
        <dbReference type="Proteomes" id="UP000006049"/>
    </source>
</evidence>
<dbReference type="SUPFAM" id="SSF53448">
    <property type="entry name" value="Nucleotide-diphospho-sugar transferases"/>
    <property type="match status" value="1"/>
</dbReference>
<dbReference type="InterPro" id="IPR029044">
    <property type="entry name" value="Nucleotide-diphossugar_trans"/>
</dbReference>
<dbReference type="RefSeq" id="WP_014783614.1">
    <property type="nucleotide sequence ID" value="NC_018013.1"/>
</dbReference>
<name>I3YZE7_AEQSU</name>
<dbReference type="PATRIC" id="fig|746697.3.peg.2976"/>
<dbReference type="STRING" id="746697.Aeqsu_2924"/>
<accession>I3YZE7</accession>
<gene>
    <name evidence="1" type="ordered locus">Aeqsu_2924</name>
</gene>
<dbReference type="KEGG" id="asl:Aeqsu_2924"/>
<dbReference type="eggNOG" id="COG1861">
    <property type="taxonomic scope" value="Bacteria"/>
</dbReference>
<reference evidence="1 2" key="1">
    <citation type="submission" date="2012-06" db="EMBL/GenBank/DDBJ databases">
        <title>The complete genome of Aequorivita sublithincola DSM 14238.</title>
        <authorList>
            <consortium name="US DOE Joint Genome Institute (JGI-PGF)"/>
            <person name="Lucas S."/>
            <person name="Copeland A."/>
            <person name="Lapidus A."/>
            <person name="Goodwin L."/>
            <person name="Pitluck S."/>
            <person name="Peters L."/>
            <person name="Munk A.C.C."/>
            <person name="Kyrpides N."/>
            <person name="Mavromatis K."/>
            <person name="Pagani I."/>
            <person name="Ivanova N."/>
            <person name="Ovchinnikova G."/>
            <person name="Zeytun A."/>
            <person name="Detter J.C."/>
            <person name="Han C."/>
            <person name="Land M."/>
            <person name="Hauser L."/>
            <person name="Markowitz V."/>
            <person name="Cheng J.-F."/>
            <person name="Hugenholtz P."/>
            <person name="Woyke T."/>
            <person name="Wu D."/>
            <person name="Tindall B."/>
            <person name="Faehnrich R."/>
            <person name="Brambilla E."/>
            <person name="Klenk H.-P."/>
            <person name="Eisen J.A."/>
        </authorList>
    </citation>
    <scope>NUCLEOTIDE SEQUENCE [LARGE SCALE GENOMIC DNA]</scope>
    <source>
        <strain evidence="2">DSM 14238 / LMG 21431 / ACAM 643 / 9-3</strain>
    </source>
</reference>
<protein>
    <submittedName>
        <fullName evidence="1">Spore coat polysaccharide biosynthesis protein F, CMP-KDO synthetase</fullName>
    </submittedName>
</protein>
<dbReference type="EMBL" id="CP003280">
    <property type="protein sequence ID" value="AFL82365.1"/>
    <property type="molecule type" value="Genomic_DNA"/>
</dbReference>
<dbReference type="InterPro" id="IPR003329">
    <property type="entry name" value="Cytidylyl_trans"/>
</dbReference>
<proteinExistence type="predicted"/>
<organism evidence="1 2">
    <name type="scientific">Aequorivita sublithincola (strain DSM 14238 / LMG 21431 / ACAM 643 / 9-3)</name>
    <dbReference type="NCBI Taxonomy" id="746697"/>
    <lineage>
        <taxon>Bacteria</taxon>
        <taxon>Pseudomonadati</taxon>
        <taxon>Bacteroidota</taxon>
        <taxon>Flavobacteriia</taxon>
        <taxon>Flavobacteriales</taxon>
        <taxon>Flavobacteriaceae</taxon>
        <taxon>Aequorivita</taxon>
    </lineage>
</organism>
<sequence>MIGIIIQARLGSSRLPNKMVLPFYNNKGVFEIIVRKLKKEFNEIPIIVSTTTNSIDSKLVELCKDIGVGFYRGSENDVLQRFIDTSKEYGISKIIRICADNPFIDINYLSEVIDNFKNEDLDYCSFKTSKGVPTILTHYGFWGEAVSLSALIKVKELTKDEFYYEHVTNFIYSNPNLFRIKLIFMPTKVEDFKNIRMTIDTKADFLLLQEIYSESKKIKSGKMIDLLKLVSSNETWLNIMEKQINLNTK</sequence>
<evidence type="ECO:0000313" key="1">
    <source>
        <dbReference type="EMBL" id="AFL82365.1"/>
    </source>
</evidence>
<dbReference type="AlphaFoldDB" id="I3YZE7"/>
<keyword evidence="2" id="KW-1185">Reference proteome</keyword>
<dbReference type="Proteomes" id="UP000006049">
    <property type="component" value="Chromosome"/>
</dbReference>
<dbReference type="Gene3D" id="3.90.550.10">
    <property type="entry name" value="Spore Coat Polysaccharide Biosynthesis Protein SpsA, Chain A"/>
    <property type="match status" value="1"/>
</dbReference>
<dbReference type="PANTHER" id="PTHR42866">
    <property type="entry name" value="3-DEOXY-MANNO-OCTULOSONATE CYTIDYLYLTRANSFERASE"/>
    <property type="match status" value="1"/>
</dbReference>
<dbReference type="Pfam" id="PF02348">
    <property type="entry name" value="CTP_transf_3"/>
    <property type="match status" value="1"/>
</dbReference>
<dbReference type="HOGENOM" id="CLU_072501_0_0_10"/>
<dbReference type="GO" id="GO:0005829">
    <property type="term" value="C:cytosol"/>
    <property type="evidence" value="ECO:0007669"/>
    <property type="project" value="TreeGrafter"/>
</dbReference>
<dbReference type="OrthoDB" id="9815559at2"/>
<dbReference type="PANTHER" id="PTHR42866:SF1">
    <property type="entry name" value="SPORE COAT POLYSACCHARIDE BIOSYNTHESIS PROTEIN SPSF"/>
    <property type="match status" value="1"/>
</dbReference>